<feature type="domain" description="UDP-3-O-[3-hydroxymyristoyl] glucosamine N-acyltransferase non-repeat region" evidence="8">
    <location>
        <begin position="21"/>
        <end position="87"/>
    </location>
</feature>
<dbReference type="EC" id="2.3.1.191" evidence="7"/>
<comment type="catalytic activity">
    <reaction evidence="7">
        <text>a UDP-3-O-[(3R)-3-hydroxyacyl]-alpha-D-glucosamine + a (3R)-hydroxyacyl-[ACP] = a UDP-2-N,3-O-bis[(3R)-3-hydroxyacyl]-alpha-D-glucosamine + holo-[ACP] + H(+)</text>
        <dbReference type="Rhea" id="RHEA:53836"/>
        <dbReference type="Rhea" id="RHEA-COMP:9685"/>
        <dbReference type="Rhea" id="RHEA-COMP:9945"/>
        <dbReference type="ChEBI" id="CHEBI:15378"/>
        <dbReference type="ChEBI" id="CHEBI:64479"/>
        <dbReference type="ChEBI" id="CHEBI:78827"/>
        <dbReference type="ChEBI" id="CHEBI:137740"/>
        <dbReference type="ChEBI" id="CHEBI:137748"/>
        <dbReference type="EC" id="2.3.1.191"/>
    </reaction>
</comment>
<dbReference type="Gene3D" id="1.20.5.170">
    <property type="match status" value="1"/>
</dbReference>
<dbReference type="PROSITE" id="PS00101">
    <property type="entry name" value="HEXAPEP_TRANSFERASES"/>
    <property type="match status" value="2"/>
</dbReference>
<evidence type="ECO:0000256" key="5">
    <source>
        <dbReference type="ARBA" id="ARBA00023098"/>
    </source>
</evidence>
<dbReference type="AlphaFoldDB" id="A0A450SF53"/>
<dbReference type="InterPro" id="IPR001451">
    <property type="entry name" value="Hexapep"/>
</dbReference>
<dbReference type="Gene3D" id="3.40.1390.10">
    <property type="entry name" value="MurE/MurF, N-terminal domain"/>
    <property type="match status" value="1"/>
</dbReference>
<dbReference type="PANTHER" id="PTHR43378:SF2">
    <property type="entry name" value="UDP-3-O-ACYLGLUCOSAMINE N-ACYLTRANSFERASE 1, MITOCHONDRIAL-RELATED"/>
    <property type="match status" value="1"/>
</dbReference>
<dbReference type="SUPFAM" id="SSF51161">
    <property type="entry name" value="Trimeric LpxA-like enzymes"/>
    <property type="match status" value="1"/>
</dbReference>
<keyword evidence="4 7" id="KW-0677">Repeat</keyword>
<dbReference type="PANTHER" id="PTHR43378">
    <property type="entry name" value="UDP-3-O-ACYLGLUCOSAMINE N-ACYLTRANSFERASE"/>
    <property type="match status" value="1"/>
</dbReference>
<dbReference type="GO" id="GO:0009245">
    <property type="term" value="P:lipid A biosynthetic process"/>
    <property type="evidence" value="ECO:0007669"/>
    <property type="project" value="UniProtKB-UniRule"/>
</dbReference>
<evidence type="ECO:0000259" key="8">
    <source>
        <dbReference type="Pfam" id="PF04613"/>
    </source>
</evidence>
<dbReference type="HAMAP" id="MF_00523">
    <property type="entry name" value="LpxD"/>
    <property type="match status" value="1"/>
</dbReference>
<comment type="function">
    <text evidence="7">Catalyzes the N-acylation of UDP-3-O-acylglucosamine using 3-hydroxyacyl-ACP as the acyl donor. Is involved in the biosynthesis of lipid A, a phosphorylated glycolipid that anchors the lipopolysaccharide to the outer membrane of the cell.</text>
</comment>
<dbReference type="EMBL" id="CAADEW010000012">
    <property type="protein sequence ID" value="VFJ46105.1"/>
    <property type="molecule type" value="Genomic_DNA"/>
</dbReference>
<accession>A0A450SF53</accession>
<dbReference type="InterPro" id="IPR011004">
    <property type="entry name" value="Trimer_LpxA-like_sf"/>
</dbReference>
<evidence type="ECO:0000256" key="4">
    <source>
        <dbReference type="ARBA" id="ARBA00022737"/>
    </source>
</evidence>
<keyword evidence="5 7" id="KW-0443">Lipid metabolism</keyword>
<dbReference type="GO" id="GO:0016020">
    <property type="term" value="C:membrane"/>
    <property type="evidence" value="ECO:0007669"/>
    <property type="project" value="GOC"/>
</dbReference>
<evidence type="ECO:0000256" key="7">
    <source>
        <dbReference type="HAMAP-Rule" id="MF_00523"/>
    </source>
</evidence>
<dbReference type="NCBIfam" id="TIGR01853">
    <property type="entry name" value="lipid_A_lpxD"/>
    <property type="match status" value="1"/>
</dbReference>
<comment type="subunit">
    <text evidence="7">Homotrimer.</text>
</comment>
<evidence type="ECO:0000256" key="1">
    <source>
        <dbReference type="ARBA" id="ARBA00022516"/>
    </source>
</evidence>
<organism evidence="10">
    <name type="scientific">Candidatus Kentrum sp. FW</name>
    <dbReference type="NCBI Taxonomy" id="2126338"/>
    <lineage>
        <taxon>Bacteria</taxon>
        <taxon>Pseudomonadati</taxon>
        <taxon>Pseudomonadota</taxon>
        <taxon>Gammaproteobacteria</taxon>
        <taxon>Candidatus Kentrum</taxon>
    </lineage>
</organism>
<sequence>MSISLGELADILKAELHGDRDCRIERVATLQSASPGSISFLANHRYRSYLAKTRASAVILSPADQPECPVFSLALENPYLGYAKVASLLNSVPALPSGIHPTAWVSTKATVHETAWVGAQAVIEDDVSIGVNTYIGAGCVVSSQTIVGDYSQLVANVALCRNTVIGKRVLIHPGVVIGGDGFGIANNNGIWVKIPQLGSVQVGDDVEIGANTTIDRGALEDTVIEDGVKIDNQVQVGHNVYIGAHTAIAGCVAIAGSVRIGKRCVVGGATAIAGHLNIADDVYLTGASQVAKSIPKSGVYSSWIPIQESLVWRKNVVRLHQLDEMARRIKALEKSQIGIDQDGTFNG</sequence>
<dbReference type="Pfam" id="PF00132">
    <property type="entry name" value="Hexapep"/>
    <property type="match status" value="2"/>
</dbReference>
<evidence type="ECO:0000313" key="10">
    <source>
        <dbReference type="EMBL" id="VFJ51425.1"/>
    </source>
</evidence>
<keyword evidence="3 7" id="KW-0808">Transferase</keyword>
<reference evidence="10" key="1">
    <citation type="submission" date="2019-02" db="EMBL/GenBank/DDBJ databases">
        <authorList>
            <person name="Gruber-Vodicka R. H."/>
            <person name="Seah K. B. B."/>
        </authorList>
    </citation>
    <scope>NUCLEOTIDE SEQUENCE</scope>
    <source>
        <strain evidence="10">BECK_BZ106</strain>
        <strain evidence="9">BECK_BZ15</strain>
    </source>
</reference>
<evidence type="ECO:0000313" key="9">
    <source>
        <dbReference type="EMBL" id="VFJ46105.1"/>
    </source>
</evidence>
<dbReference type="NCBIfam" id="NF002060">
    <property type="entry name" value="PRK00892.1"/>
    <property type="match status" value="1"/>
</dbReference>
<evidence type="ECO:0000256" key="6">
    <source>
        <dbReference type="ARBA" id="ARBA00023315"/>
    </source>
</evidence>
<name>A0A450SF53_9GAMM</name>
<dbReference type="InterPro" id="IPR018357">
    <property type="entry name" value="Hexapep_transf_CS"/>
</dbReference>
<feature type="active site" description="Proton acceptor" evidence="7">
    <location>
        <position position="238"/>
    </location>
</feature>
<dbReference type="Gene3D" id="2.160.10.10">
    <property type="entry name" value="Hexapeptide repeat proteins"/>
    <property type="match status" value="1"/>
</dbReference>
<dbReference type="UniPathway" id="UPA00973"/>
<proteinExistence type="inferred from homology"/>
<dbReference type="Pfam" id="PF04613">
    <property type="entry name" value="LpxD"/>
    <property type="match status" value="1"/>
</dbReference>
<comment type="pathway">
    <text evidence="7">Bacterial outer membrane biogenesis; LPS lipid A biosynthesis.</text>
</comment>
<gene>
    <name evidence="7" type="primary">lpxD</name>
    <name evidence="9" type="ORF">BECKFW1821A_GA0114235_101215</name>
    <name evidence="10" type="ORF">BECKFW1821B_GA0114236_100922</name>
</gene>
<dbReference type="GO" id="GO:0016410">
    <property type="term" value="F:N-acyltransferase activity"/>
    <property type="evidence" value="ECO:0007669"/>
    <property type="project" value="InterPro"/>
</dbReference>
<keyword evidence="1 7" id="KW-0444">Lipid biosynthesis</keyword>
<evidence type="ECO:0000256" key="3">
    <source>
        <dbReference type="ARBA" id="ARBA00022679"/>
    </source>
</evidence>
<keyword evidence="6 7" id="KW-0012">Acyltransferase</keyword>
<dbReference type="EMBL" id="CAADFD010000009">
    <property type="protein sequence ID" value="VFJ51425.1"/>
    <property type="molecule type" value="Genomic_DNA"/>
</dbReference>
<dbReference type="InterPro" id="IPR007691">
    <property type="entry name" value="LpxD"/>
</dbReference>
<dbReference type="GO" id="GO:0103118">
    <property type="term" value="F:UDP-3-O-[(3R)-3-hydroxyacyl]-glucosamine N-acyltransferase activity"/>
    <property type="evidence" value="ECO:0007669"/>
    <property type="project" value="UniProtKB-EC"/>
</dbReference>
<comment type="similarity">
    <text evidence="7">Belongs to the transferase hexapeptide repeat family. LpxD subfamily.</text>
</comment>
<dbReference type="InterPro" id="IPR020573">
    <property type="entry name" value="UDP_GlcNAc_AcTrfase_non-rep"/>
</dbReference>
<keyword evidence="2 7" id="KW-0441">Lipid A biosynthesis</keyword>
<protein>
    <recommendedName>
        <fullName evidence="7">UDP-3-O-acylglucosamine N-acyltransferase</fullName>
        <ecNumber evidence="7">2.3.1.191</ecNumber>
    </recommendedName>
</protein>
<dbReference type="CDD" id="cd03352">
    <property type="entry name" value="LbH_LpxD"/>
    <property type="match status" value="1"/>
</dbReference>
<evidence type="ECO:0000256" key="2">
    <source>
        <dbReference type="ARBA" id="ARBA00022556"/>
    </source>
</evidence>